<name>A0A3P6EYN6_BRAOL</name>
<sequence length="100" mass="11790">MKIKRCLYQFIHSFFFHIYFCRYITGMSKATISSPNFQAKKVDIPELPLRIHTLGEEPPAVHSISYHTCWTLHTALKKALHDDEYEELKESKLGVFIKFQ</sequence>
<accession>A0A3P6EYN6</accession>
<gene>
    <name evidence="1" type="ORF">BOLC7T41789H</name>
</gene>
<evidence type="ECO:0000313" key="1">
    <source>
        <dbReference type="EMBL" id="VDD36229.1"/>
    </source>
</evidence>
<dbReference type="AlphaFoldDB" id="A0A3P6EYN6"/>
<dbReference type="EMBL" id="LR031876">
    <property type="protein sequence ID" value="VDD36229.1"/>
    <property type="molecule type" value="Genomic_DNA"/>
</dbReference>
<organism evidence="1">
    <name type="scientific">Brassica oleracea</name>
    <name type="common">Wild cabbage</name>
    <dbReference type="NCBI Taxonomy" id="3712"/>
    <lineage>
        <taxon>Eukaryota</taxon>
        <taxon>Viridiplantae</taxon>
        <taxon>Streptophyta</taxon>
        <taxon>Embryophyta</taxon>
        <taxon>Tracheophyta</taxon>
        <taxon>Spermatophyta</taxon>
        <taxon>Magnoliopsida</taxon>
        <taxon>eudicotyledons</taxon>
        <taxon>Gunneridae</taxon>
        <taxon>Pentapetalae</taxon>
        <taxon>rosids</taxon>
        <taxon>malvids</taxon>
        <taxon>Brassicales</taxon>
        <taxon>Brassicaceae</taxon>
        <taxon>Brassiceae</taxon>
        <taxon>Brassica</taxon>
    </lineage>
</organism>
<reference evidence="1" key="1">
    <citation type="submission" date="2018-11" db="EMBL/GenBank/DDBJ databases">
        <authorList>
            <consortium name="Genoscope - CEA"/>
            <person name="William W."/>
        </authorList>
    </citation>
    <scope>NUCLEOTIDE SEQUENCE</scope>
</reference>
<proteinExistence type="predicted"/>
<protein>
    <submittedName>
        <fullName evidence="1">Uncharacterized protein</fullName>
    </submittedName>
</protein>